<keyword evidence="2" id="KW-1133">Transmembrane helix</keyword>
<dbReference type="Proteomes" id="UP001064489">
    <property type="component" value="Chromosome 5"/>
</dbReference>
<name>A0AAD5IV58_ACENE</name>
<evidence type="ECO:0000256" key="1">
    <source>
        <dbReference type="SAM" id="MobiDB-lite"/>
    </source>
</evidence>
<dbReference type="AlphaFoldDB" id="A0AAD5IV58"/>
<dbReference type="PANTHER" id="PTHR48473:SF1">
    <property type="entry name" value="TIR DOMAIN-CONTAINING PROTEIN"/>
    <property type="match status" value="1"/>
</dbReference>
<evidence type="ECO:0000313" key="3">
    <source>
        <dbReference type="EMBL" id="KAI9177923.1"/>
    </source>
</evidence>
<reference evidence="3" key="2">
    <citation type="submission" date="2023-02" db="EMBL/GenBank/DDBJ databases">
        <authorList>
            <person name="Swenson N.G."/>
            <person name="Wegrzyn J.L."/>
            <person name="Mcevoy S.L."/>
        </authorList>
    </citation>
    <scope>NUCLEOTIDE SEQUENCE</scope>
    <source>
        <strain evidence="3">91603</strain>
        <tissue evidence="3">Leaf</tissue>
    </source>
</reference>
<dbReference type="EMBL" id="JAJSOW010000102">
    <property type="protein sequence ID" value="KAI9177923.1"/>
    <property type="molecule type" value="Genomic_DNA"/>
</dbReference>
<sequence>MDKPKRLQRLKIFLKRKQKPSSVKKQFNKSASLRRVLDQLLACLTLKENHGKQSRSKNHSRSVGSDGKFPVSISEYMAEPSSTPYLGIRNRRERDPHLGFGGYGGWSDSEDEQSQNATTKPLPSFSGVFDDGQINTDHDHLYLEDDIDEENENAAASEENDTQPIKGAEEIENCYIEIEEENTETDQEGRMIGSNALILKSRSTMQISNDTQHSARSPEIEDSSRIDIQKDNNIHSHHEAQNRRNDNNQKVLTLEWIFVITNFCIEVISSVLDQLSSVHKPEYALLGMLFSFGGMLICIVELIFKGRKQKVSWRWNGSEARAAMTRRKSVCAHQRTRAARVPTLPRGIIVGRQMIAESDVEIEHKEAHIRFSSRQQIYQLHQRLHLYKNHNHDENEGFEDDGIDVNPFHQTRNHVSDDSTPPHLRDLRFYVLRDRETHHTFNAKVEIPEFEGKMQPDEFIEWLNMVDRIFEYQDVLEHRKVKLVAIKLGKNASFLWENLKRQ</sequence>
<keyword evidence="2" id="KW-0472">Membrane</keyword>
<feature type="region of interest" description="Disordered" evidence="1">
    <location>
        <begin position="207"/>
        <end position="226"/>
    </location>
</feature>
<accession>A0AAD5IV58</accession>
<organism evidence="3 4">
    <name type="scientific">Acer negundo</name>
    <name type="common">Box elder</name>
    <dbReference type="NCBI Taxonomy" id="4023"/>
    <lineage>
        <taxon>Eukaryota</taxon>
        <taxon>Viridiplantae</taxon>
        <taxon>Streptophyta</taxon>
        <taxon>Embryophyta</taxon>
        <taxon>Tracheophyta</taxon>
        <taxon>Spermatophyta</taxon>
        <taxon>Magnoliopsida</taxon>
        <taxon>eudicotyledons</taxon>
        <taxon>Gunneridae</taxon>
        <taxon>Pentapetalae</taxon>
        <taxon>rosids</taxon>
        <taxon>malvids</taxon>
        <taxon>Sapindales</taxon>
        <taxon>Sapindaceae</taxon>
        <taxon>Hippocastanoideae</taxon>
        <taxon>Acereae</taxon>
        <taxon>Acer</taxon>
    </lineage>
</organism>
<protein>
    <submittedName>
        <fullName evidence="3">Uncharacterized protein</fullName>
    </submittedName>
</protein>
<keyword evidence="2" id="KW-0812">Transmembrane</keyword>
<comment type="caution">
    <text evidence="3">The sequence shown here is derived from an EMBL/GenBank/DDBJ whole genome shotgun (WGS) entry which is preliminary data.</text>
</comment>
<evidence type="ECO:0000256" key="2">
    <source>
        <dbReference type="SAM" id="Phobius"/>
    </source>
</evidence>
<feature type="transmembrane region" description="Helical" evidence="2">
    <location>
        <begin position="251"/>
        <end position="272"/>
    </location>
</feature>
<keyword evidence="4" id="KW-1185">Reference proteome</keyword>
<dbReference type="PANTHER" id="PTHR48473">
    <property type="entry name" value="TIR DOMAIN-CONTAINING PROTEIN"/>
    <property type="match status" value="1"/>
</dbReference>
<proteinExistence type="predicted"/>
<gene>
    <name evidence="3" type="ORF">LWI28_020679</name>
</gene>
<feature type="region of interest" description="Disordered" evidence="1">
    <location>
        <begin position="99"/>
        <end position="128"/>
    </location>
</feature>
<feature type="compositionally biased region" description="Basic and acidic residues" evidence="1">
    <location>
        <begin position="216"/>
        <end position="226"/>
    </location>
</feature>
<evidence type="ECO:0000313" key="4">
    <source>
        <dbReference type="Proteomes" id="UP001064489"/>
    </source>
</evidence>
<feature type="region of interest" description="Disordered" evidence="1">
    <location>
        <begin position="395"/>
        <end position="421"/>
    </location>
</feature>
<feature type="transmembrane region" description="Helical" evidence="2">
    <location>
        <begin position="284"/>
        <end position="304"/>
    </location>
</feature>
<reference evidence="3" key="1">
    <citation type="journal article" date="2022" name="Plant J.">
        <title>Strategies of tolerance reflected in two North American maple genomes.</title>
        <authorList>
            <person name="McEvoy S.L."/>
            <person name="Sezen U.U."/>
            <person name="Trouern-Trend A."/>
            <person name="McMahon S.M."/>
            <person name="Schaberg P.G."/>
            <person name="Yang J."/>
            <person name="Wegrzyn J.L."/>
            <person name="Swenson N.G."/>
        </authorList>
    </citation>
    <scope>NUCLEOTIDE SEQUENCE</scope>
    <source>
        <strain evidence="3">91603</strain>
    </source>
</reference>